<feature type="region of interest" description="Disordered" evidence="1">
    <location>
        <begin position="163"/>
        <end position="209"/>
    </location>
</feature>
<proteinExistence type="predicted"/>
<protein>
    <submittedName>
        <fullName evidence="2">Uncharacterized protein</fullName>
    </submittedName>
</protein>
<dbReference type="EMBL" id="VSSQ01027667">
    <property type="protein sequence ID" value="MPM77028.1"/>
    <property type="molecule type" value="Genomic_DNA"/>
</dbReference>
<evidence type="ECO:0000256" key="1">
    <source>
        <dbReference type="SAM" id="MobiDB-lite"/>
    </source>
</evidence>
<reference evidence="2" key="1">
    <citation type="submission" date="2019-08" db="EMBL/GenBank/DDBJ databases">
        <authorList>
            <person name="Kucharzyk K."/>
            <person name="Murdoch R.W."/>
            <person name="Higgins S."/>
            <person name="Loffler F."/>
        </authorList>
    </citation>
    <scope>NUCLEOTIDE SEQUENCE</scope>
</reference>
<gene>
    <name evidence="2" type="ORF">SDC9_124027</name>
</gene>
<name>A0A645CJE7_9ZZZZ</name>
<dbReference type="AlphaFoldDB" id="A0A645CJE7"/>
<comment type="caution">
    <text evidence="2">The sequence shown here is derived from an EMBL/GenBank/DDBJ whole genome shotgun (WGS) entry which is preliminary data.</text>
</comment>
<accession>A0A645CJE7</accession>
<organism evidence="2">
    <name type="scientific">bioreactor metagenome</name>
    <dbReference type="NCBI Taxonomy" id="1076179"/>
    <lineage>
        <taxon>unclassified sequences</taxon>
        <taxon>metagenomes</taxon>
        <taxon>ecological metagenomes</taxon>
    </lineage>
</organism>
<feature type="compositionally biased region" description="Basic residues" evidence="1">
    <location>
        <begin position="197"/>
        <end position="209"/>
    </location>
</feature>
<evidence type="ECO:0000313" key="2">
    <source>
        <dbReference type="EMBL" id="MPM77028.1"/>
    </source>
</evidence>
<sequence length="209" mass="22134">MVVGLRFEAGQAAVAADHHQPVDAAFDQVAGGLQASLAGAELLAAEGPDDGATASEDRTDVVPAERPDAVPAVDHALVALEDGEDLGSPMDGGAHDCAHGRVHTLGISAAGENSDSDWLCRCLLVHVIPRDGPWRTWFQPRARTNGWSTILATARHYLRAAGTRVSRPGASSRGYPARYRTGYRSDAPATPGSWRPGCRHRRSGRSRAT</sequence>